<evidence type="ECO:0000313" key="2">
    <source>
        <dbReference type="Proteomes" id="UP001143372"/>
    </source>
</evidence>
<dbReference type="AlphaFoldDB" id="A0A9W6MUT2"/>
<comment type="caution">
    <text evidence="1">The sequence shown here is derived from an EMBL/GenBank/DDBJ whole genome shotgun (WGS) entry which is preliminary data.</text>
</comment>
<sequence length="231" mass="25665">MAQNLTKAQRSILKRAATALDVFINCPFDAEYKAIFNAIVYTVVRSGYRARCALETDDAAENRFGKIIKIISECRYGVHDISRTEVSGNPPLPRFNMPLELGLWFGAHHLGRDDQAGKKCIVFDREQYRYLRFISDISGQDIHSHDGDIPKLISELSAWLRHLPGGVHAGGGQAILGEYETFRSLLPVLSGQKNMAPDELLFADFNLMITEYVASLTEETPAPVDPVVAVA</sequence>
<evidence type="ECO:0000313" key="1">
    <source>
        <dbReference type="EMBL" id="GLK67030.1"/>
    </source>
</evidence>
<dbReference type="Proteomes" id="UP001143372">
    <property type="component" value="Unassembled WGS sequence"/>
</dbReference>
<gene>
    <name evidence="1" type="ORF">GCM10008179_06680</name>
</gene>
<reference evidence="1" key="2">
    <citation type="submission" date="2023-01" db="EMBL/GenBank/DDBJ databases">
        <authorList>
            <person name="Sun Q."/>
            <person name="Evtushenko L."/>
        </authorList>
    </citation>
    <scope>NUCLEOTIDE SEQUENCE</scope>
    <source>
        <strain evidence="1">VKM B-2347</strain>
    </source>
</reference>
<reference evidence="1" key="1">
    <citation type="journal article" date="2014" name="Int. J. Syst. Evol. Microbiol.">
        <title>Complete genome sequence of Corynebacterium casei LMG S-19264T (=DSM 44701T), isolated from a smear-ripened cheese.</title>
        <authorList>
            <consortium name="US DOE Joint Genome Institute (JGI-PGF)"/>
            <person name="Walter F."/>
            <person name="Albersmeier A."/>
            <person name="Kalinowski J."/>
            <person name="Ruckert C."/>
        </authorList>
    </citation>
    <scope>NUCLEOTIDE SEQUENCE</scope>
    <source>
        <strain evidence="1">VKM B-2347</strain>
    </source>
</reference>
<protein>
    <submittedName>
        <fullName evidence="1">Uncharacterized protein</fullName>
    </submittedName>
</protein>
<proteinExistence type="predicted"/>
<keyword evidence="2" id="KW-1185">Reference proteome</keyword>
<organism evidence="1 2">
    <name type="scientific">Hansschlegelia plantiphila</name>
    <dbReference type="NCBI Taxonomy" id="374655"/>
    <lineage>
        <taxon>Bacteria</taxon>
        <taxon>Pseudomonadati</taxon>
        <taxon>Pseudomonadota</taxon>
        <taxon>Alphaproteobacteria</taxon>
        <taxon>Hyphomicrobiales</taxon>
        <taxon>Methylopilaceae</taxon>
        <taxon>Hansschlegelia</taxon>
    </lineage>
</organism>
<name>A0A9W6MUT2_9HYPH</name>
<accession>A0A9W6MUT2</accession>
<dbReference type="RefSeq" id="WP_271167295.1">
    <property type="nucleotide sequence ID" value="NZ_BSFI01000003.1"/>
</dbReference>
<dbReference type="EMBL" id="BSFI01000003">
    <property type="protein sequence ID" value="GLK67030.1"/>
    <property type="molecule type" value="Genomic_DNA"/>
</dbReference>